<evidence type="ECO:0000313" key="2">
    <source>
        <dbReference type="EMBL" id="SDF78915.1"/>
    </source>
</evidence>
<name>A0A1G7NY02_9LACT</name>
<dbReference type="Proteomes" id="UP000199708">
    <property type="component" value="Unassembled WGS sequence"/>
</dbReference>
<dbReference type="AlphaFoldDB" id="A0A1G7NY02"/>
<gene>
    <name evidence="2" type="ORF">SAMN05421791_10152</name>
</gene>
<feature type="region of interest" description="Disordered" evidence="1">
    <location>
        <begin position="35"/>
        <end position="54"/>
    </location>
</feature>
<organism evidence="2 3">
    <name type="scientific">Facklamia miroungae</name>
    <dbReference type="NCBI Taxonomy" id="120956"/>
    <lineage>
        <taxon>Bacteria</taxon>
        <taxon>Bacillati</taxon>
        <taxon>Bacillota</taxon>
        <taxon>Bacilli</taxon>
        <taxon>Lactobacillales</taxon>
        <taxon>Aerococcaceae</taxon>
        <taxon>Facklamia</taxon>
    </lineage>
</organism>
<evidence type="ECO:0000256" key="1">
    <source>
        <dbReference type="SAM" id="MobiDB-lite"/>
    </source>
</evidence>
<accession>A0A1G7NY02</accession>
<dbReference type="EMBL" id="FNCK01000001">
    <property type="protein sequence ID" value="SDF78915.1"/>
    <property type="molecule type" value="Genomic_DNA"/>
</dbReference>
<protein>
    <submittedName>
        <fullName evidence="2">Uncharacterized protein</fullName>
    </submittedName>
</protein>
<sequence>MNCPACHIKMVNTKETKKTITYYCSVCNKVRCKRKENTKNGDSESKTSYPNVAL</sequence>
<evidence type="ECO:0000313" key="3">
    <source>
        <dbReference type="Proteomes" id="UP000199708"/>
    </source>
</evidence>
<keyword evidence="3" id="KW-1185">Reference proteome</keyword>
<reference evidence="2 3" key="1">
    <citation type="submission" date="2016-10" db="EMBL/GenBank/DDBJ databases">
        <authorList>
            <person name="de Groot N.N."/>
        </authorList>
    </citation>
    <scope>NUCLEOTIDE SEQUENCE [LARGE SCALE GENOMIC DNA]</scope>
    <source>
        <strain evidence="2 3">ATCC BAA-466</strain>
    </source>
</reference>
<feature type="compositionally biased region" description="Basic and acidic residues" evidence="1">
    <location>
        <begin position="35"/>
        <end position="45"/>
    </location>
</feature>
<dbReference type="STRING" id="120956.SAMN05421791_10152"/>
<proteinExistence type="predicted"/>